<dbReference type="PANTHER" id="PTHR42069">
    <property type="entry name" value="HYPHAL ANASTAMOSIS-8 PROTEIN"/>
    <property type="match status" value="1"/>
</dbReference>
<dbReference type="InterPro" id="IPR036259">
    <property type="entry name" value="MFS_trans_sf"/>
</dbReference>
<accession>A0A9P8LGR6</accession>
<proteinExistence type="predicted"/>
<evidence type="ECO:0008006" key="4">
    <source>
        <dbReference type="Google" id="ProtNLM"/>
    </source>
</evidence>
<dbReference type="Proteomes" id="UP000750711">
    <property type="component" value="Unassembled WGS sequence"/>
</dbReference>
<gene>
    <name evidence="2" type="ORF">GP486_001584</name>
</gene>
<reference evidence="2" key="1">
    <citation type="submission" date="2021-03" db="EMBL/GenBank/DDBJ databases">
        <title>Comparative genomics and phylogenomic investigation of the class Geoglossomycetes provide insights into ecological specialization and systematics.</title>
        <authorList>
            <person name="Melie T."/>
            <person name="Pirro S."/>
            <person name="Miller A.N."/>
            <person name="Quandt A."/>
        </authorList>
    </citation>
    <scope>NUCLEOTIDE SEQUENCE</scope>
    <source>
        <strain evidence="2">CAQ_001_2017</strain>
    </source>
</reference>
<sequence>MAGLGYQTDYKADATYSPVNQSTEVPYGGEVSRLEARDAKLKSQVRILKICQRVASFLLSIVLAVIMALTLAKYYTTRNTTVDGQTPWPTNTVLWPTIMLFAISAIAFLLYSGIMISYCFGVAAANRASTIASFFTVIFGTMRFAAWVVAAVLYQIGARSGRDIRSWSCGGSDNLSQGLQAVVNFNVICQTNTGSFHLTYISAIIEALGVVVWIWMTRRYFSRRAMEKARKNQGAPAGF</sequence>
<organism evidence="2 3">
    <name type="scientific">Trichoglossum hirsutum</name>
    <dbReference type="NCBI Taxonomy" id="265104"/>
    <lineage>
        <taxon>Eukaryota</taxon>
        <taxon>Fungi</taxon>
        <taxon>Dikarya</taxon>
        <taxon>Ascomycota</taxon>
        <taxon>Pezizomycotina</taxon>
        <taxon>Geoglossomycetes</taxon>
        <taxon>Geoglossales</taxon>
        <taxon>Geoglossaceae</taxon>
        <taxon>Trichoglossum</taxon>
    </lineage>
</organism>
<keyword evidence="1" id="KW-0812">Transmembrane</keyword>
<evidence type="ECO:0000313" key="2">
    <source>
        <dbReference type="EMBL" id="KAH0565032.1"/>
    </source>
</evidence>
<dbReference type="SUPFAM" id="SSF103473">
    <property type="entry name" value="MFS general substrate transporter"/>
    <property type="match status" value="1"/>
</dbReference>
<feature type="transmembrane region" description="Helical" evidence="1">
    <location>
        <begin position="200"/>
        <end position="221"/>
    </location>
</feature>
<feature type="transmembrane region" description="Helical" evidence="1">
    <location>
        <begin position="54"/>
        <end position="75"/>
    </location>
</feature>
<name>A0A9P8LGR6_9PEZI</name>
<feature type="transmembrane region" description="Helical" evidence="1">
    <location>
        <begin position="95"/>
        <end position="120"/>
    </location>
</feature>
<dbReference type="PANTHER" id="PTHR42069:SF1">
    <property type="entry name" value="MARVEL DOMAIN-CONTAINING PROTEIN"/>
    <property type="match status" value="1"/>
</dbReference>
<feature type="transmembrane region" description="Helical" evidence="1">
    <location>
        <begin position="132"/>
        <end position="156"/>
    </location>
</feature>
<evidence type="ECO:0000256" key="1">
    <source>
        <dbReference type="SAM" id="Phobius"/>
    </source>
</evidence>
<protein>
    <recommendedName>
        <fullName evidence="4">MARVEL domain-containing protein</fullName>
    </recommendedName>
</protein>
<keyword evidence="1" id="KW-1133">Transmembrane helix</keyword>
<dbReference type="AlphaFoldDB" id="A0A9P8LGR6"/>
<comment type="caution">
    <text evidence="2">The sequence shown here is derived from an EMBL/GenBank/DDBJ whole genome shotgun (WGS) entry which is preliminary data.</text>
</comment>
<evidence type="ECO:0000313" key="3">
    <source>
        <dbReference type="Proteomes" id="UP000750711"/>
    </source>
</evidence>
<dbReference type="EMBL" id="JAGHQM010000146">
    <property type="protein sequence ID" value="KAH0565032.1"/>
    <property type="molecule type" value="Genomic_DNA"/>
</dbReference>
<keyword evidence="1" id="KW-0472">Membrane</keyword>
<keyword evidence="3" id="KW-1185">Reference proteome</keyword>